<dbReference type="EMBL" id="LKEB01000002">
    <property type="protein sequence ID" value="ROW17874.1"/>
    <property type="molecule type" value="Genomic_DNA"/>
</dbReference>
<dbReference type="OrthoDB" id="10683837at2759"/>
<accession>A0A423XN35</accession>
<keyword evidence="2" id="KW-1185">Reference proteome</keyword>
<proteinExistence type="predicted"/>
<name>A0A423XN35_9PEZI</name>
<dbReference type="InParanoid" id="A0A423XN35"/>
<dbReference type="Proteomes" id="UP000285146">
    <property type="component" value="Unassembled WGS sequence"/>
</dbReference>
<reference evidence="1 2" key="1">
    <citation type="submission" date="2015-09" db="EMBL/GenBank/DDBJ databases">
        <title>Host preference determinants of Valsa canker pathogens revealed by comparative genomics.</title>
        <authorList>
            <person name="Yin Z."/>
            <person name="Huang L."/>
        </authorList>
    </citation>
    <scope>NUCLEOTIDE SEQUENCE [LARGE SCALE GENOMIC DNA]</scope>
    <source>
        <strain evidence="1 2">SXYLt</strain>
    </source>
</reference>
<dbReference type="AlphaFoldDB" id="A0A423XN35"/>
<protein>
    <submittedName>
        <fullName evidence="1">Uncharacterized protein</fullName>
    </submittedName>
</protein>
<sequence>MLDRSEGLTAEEVDAKKSLKNVLEDLERSVGIWKAEVISDDGKRALLHPLPYATADTAFGEHSLPVARARAFLNYIANPDYLVNRLLAMKNSLGAKDRKGVMCALEGTGPDRLLWVVDLAKIVARLNTLLESEIASEDELLQAQANRPTGNPMLLAKGKVSKHWAQDFYSLQTLPKDSKAIDKEAAELLKESTAGLYMNRLFKGYGNADAYCLPLAEFLKIG</sequence>
<gene>
    <name evidence="1" type="ORF">VPNG_00860</name>
</gene>
<evidence type="ECO:0000313" key="1">
    <source>
        <dbReference type="EMBL" id="ROW17874.1"/>
    </source>
</evidence>
<comment type="caution">
    <text evidence="1">The sequence shown here is derived from an EMBL/GenBank/DDBJ whole genome shotgun (WGS) entry which is preliminary data.</text>
</comment>
<evidence type="ECO:0000313" key="2">
    <source>
        <dbReference type="Proteomes" id="UP000285146"/>
    </source>
</evidence>
<organism evidence="1 2">
    <name type="scientific">Cytospora leucostoma</name>
    <dbReference type="NCBI Taxonomy" id="1230097"/>
    <lineage>
        <taxon>Eukaryota</taxon>
        <taxon>Fungi</taxon>
        <taxon>Dikarya</taxon>
        <taxon>Ascomycota</taxon>
        <taxon>Pezizomycotina</taxon>
        <taxon>Sordariomycetes</taxon>
        <taxon>Sordariomycetidae</taxon>
        <taxon>Diaporthales</taxon>
        <taxon>Cytosporaceae</taxon>
        <taxon>Cytospora</taxon>
    </lineage>
</organism>